<name>A0A7J8SR39_GOSDV</name>
<sequence>MTLRSFTVPQDWLWAFPAQLRWKAKKASFRGARAISEIPL</sequence>
<reference evidence="1 2" key="1">
    <citation type="journal article" date="2019" name="Genome Biol. Evol.">
        <title>Insights into the evolution of the New World diploid cottons (Gossypium, subgenus Houzingenia) based on genome sequencing.</title>
        <authorList>
            <person name="Grover C.E."/>
            <person name="Arick M.A. 2nd"/>
            <person name="Thrash A."/>
            <person name="Conover J.L."/>
            <person name="Sanders W.S."/>
            <person name="Peterson D.G."/>
            <person name="Frelichowski J.E."/>
            <person name="Scheffler J.A."/>
            <person name="Scheffler B.E."/>
            <person name="Wendel J.F."/>
        </authorList>
    </citation>
    <scope>NUCLEOTIDE SEQUENCE [LARGE SCALE GENOMIC DNA]</scope>
    <source>
        <strain evidence="1">27</strain>
        <tissue evidence="1">Leaf</tissue>
    </source>
</reference>
<accession>A0A7J8SR39</accession>
<dbReference type="Proteomes" id="UP000593561">
    <property type="component" value="Unassembled WGS sequence"/>
</dbReference>
<comment type="caution">
    <text evidence="1">The sequence shown here is derived from an EMBL/GenBank/DDBJ whole genome shotgun (WGS) entry which is preliminary data.</text>
</comment>
<evidence type="ECO:0000313" key="1">
    <source>
        <dbReference type="EMBL" id="MBA0628519.1"/>
    </source>
</evidence>
<organism evidence="1 2">
    <name type="scientific">Gossypium davidsonii</name>
    <name type="common">Davidson's cotton</name>
    <name type="synonym">Gossypium klotzschianum subsp. davidsonii</name>
    <dbReference type="NCBI Taxonomy" id="34287"/>
    <lineage>
        <taxon>Eukaryota</taxon>
        <taxon>Viridiplantae</taxon>
        <taxon>Streptophyta</taxon>
        <taxon>Embryophyta</taxon>
        <taxon>Tracheophyta</taxon>
        <taxon>Spermatophyta</taxon>
        <taxon>Magnoliopsida</taxon>
        <taxon>eudicotyledons</taxon>
        <taxon>Gunneridae</taxon>
        <taxon>Pentapetalae</taxon>
        <taxon>rosids</taxon>
        <taxon>malvids</taxon>
        <taxon>Malvales</taxon>
        <taxon>Malvaceae</taxon>
        <taxon>Malvoideae</taxon>
        <taxon>Gossypium</taxon>
    </lineage>
</organism>
<dbReference type="EMBL" id="JABFAC010000011">
    <property type="protein sequence ID" value="MBA0628519.1"/>
    <property type="molecule type" value="Genomic_DNA"/>
</dbReference>
<proteinExistence type="predicted"/>
<protein>
    <submittedName>
        <fullName evidence="1">Uncharacterized protein</fullName>
    </submittedName>
</protein>
<dbReference type="AlphaFoldDB" id="A0A7J8SR39"/>
<evidence type="ECO:0000313" key="2">
    <source>
        <dbReference type="Proteomes" id="UP000593561"/>
    </source>
</evidence>
<keyword evidence="2" id="KW-1185">Reference proteome</keyword>
<gene>
    <name evidence="1" type="ORF">Godav_023237</name>
</gene>